<dbReference type="AlphaFoldDB" id="A0AAV6H6B1"/>
<evidence type="ECO:0000313" key="1">
    <source>
        <dbReference type="EMBL" id="KAG5282690.1"/>
    </source>
</evidence>
<dbReference type="EMBL" id="JADWDJ010000004">
    <property type="protein sequence ID" value="KAG5282690.1"/>
    <property type="molecule type" value="Genomic_DNA"/>
</dbReference>
<evidence type="ECO:0000313" key="2">
    <source>
        <dbReference type="Proteomes" id="UP000823561"/>
    </source>
</evidence>
<reference evidence="1" key="1">
    <citation type="submission" date="2020-10" db="EMBL/GenBank/DDBJ databases">
        <title>Chromosome-scale genome assembly of the Allis shad, Alosa alosa.</title>
        <authorList>
            <person name="Margot Z."/>
            <person name="Christophe K."/>
            <person name="Cabau C."/>
            <person name="Louis A."/>
            <person name="Berthelot C."/>
            <person name="Parey E."/>
            <person name="Roest Crollius H."/>
            <person name="Montfort J."/>
            <person name="Robinson-Rechavi M."/>
            <person name="Bucao C."/>
            <person name="Bouchez O."/>
            <person name="Gislard M."/>
            <person name="Lluch J."/>
            <person name="Milhes M."/>
            <person name="Lampietro C."/>
            <person name="Lopez Roques C."/>
            <person name="Donnadieu C."/>
            <person name="Braasch I."/>
            <person name="Desvignes T."/>
            <person name="Postlethwait J."/>
            <person name="Bobe J."/>
            <person name="Guiguen Y."/>
        </authorList>
    </citation>
    <scope>NUCLEOTIDE SEQUENCE</scope>
    <source>
        <strain evidence="1">M-15738</strain>
        <tissue evidence="1">Blood</tissue>
    </source>
</reference>
<dbReference type="Proteomes" id="UP000823561">
    <property type="component" value="Chromosome 4"/>
</dbReference>
<name>A0AAV6H6B1_9TELE</name>
<accession>A0AAV6H6B1</accession>
<keyword evidence="2" id="KW-1185">Reference proteome</keyword>
<comment type="caution">
    <text evidence="1">The sequence shown here is derived from an EMBL/GenBank/DDBJ whole genome shotgun (WGS) entry which is preliminary data.</text>
</comment>
<sequence>MLVGEAASPVVRNNSLLPVDYHEYAGSCNCATTESTQSVGNSYATVTWIPPASQNPMDHLPDYAATLEGIILPLWEPGHWTICTKHRQDLVPRTMGNLGCGRCSGIVKARTIK</sequence>
<proteinExistence type="predicted"/>
<gene>
    <name evidence="1" type="ORF">AALO_G00058790</name>
</gene>
<organism evidence="1 2">
    <name type="scientific">Alosa alosa</name>
    <name type="common">allis shad</name>
    <dbReference type="NCBI Taxonomy" id="278164"/>
    <lineage>
        <taxon>Eukaryota</taxon>
        <taxon>Metazoa</taxon>
        <taxon>Chordata</taxon>
        <taxon>Craniata</taxon>
        <taxon>Vertebrata</taxon>
        <taxon>Euteleostomi</taxon>
        <taxon>Actinopterygii</taxon>
        <taxon>Neopterygii</taxon>
        <taxon>Teleostei</taxon>
        <taxon>Clupei</taxon>
        <taxon>Clupeiformes</taxon>
        <taxon>Clupeoidei</taxon>
        <taxon>Clupeidae</taxon>
        <taxon>Alosa</taxon>
    </lineage>
</organism>
<protein>
    <submittedName>
        <fullName evidence="1">Uncharacterized protein</fullName>
    </submittedName>
</protein>